<dbReference type="PANTHER" id="PTHR10953">
    <property type="entry name" value="UBIQUITIN-ACTIVATING ENZYME E1"/>
    <property type="match status" value="1"/>
</dbReference>
<dbReference type="GO" id="GO:0008033">
    <property type="term" value="P:tRNA processing"/>
    <property type="evidence" value="ECO:0007669"/>
    <property type="project" value="UniProtKB-KW"/>
</dbReference>
<keyword evidence="8" id="KW-0067">ATP-binding</keyword>
<name>A0A4U6TS40_SETVI</name>
<feature type="transmembrane region" description="Helical" evidence="11">
    <location>
        <begin position="152"/>
        <end position="170"/>
    </location>
</feature>
<proteinExistence type="predicted"/>
<comment type="subcellular location">
    <subcellularLocation>
        <location evidence="1">Cytoplasm</location>
        <location evidence="1">Cytosol</location>
    </subcellularLocation>
</comment>
<dbReference type="GO" id="GO:0016779">
    <property type="term" value="F:nucleotidyltransferase activity"/>
    <property type="evidence" value="ECO:0007669"/>
    <property type="project" value="TreeGrafter"/>
</dbReference>
<keyword evidence="2" id="KW-0963">Cytoplasm</keyword>
<dbReference type="Gene3D" id="3.40.250.10">
    <property type="entry name" value="Rhodanese-like domain"/>
    <property type="match status" value="1"/>
</dbReference>
<dbReference type="InterPro" id="IPR036873">
    <property type="entry name" value="Rhodanese-like_dom_sf"/>
</dbReference>
<dbReference type="PROSITE" id="PS51257">
    <property type="entry name" value="PROKAR_LIPOPROTEIN"/>
    <property type="match status" value="1"/>
</dbReference>
<evidence type="ECO:0000256" key="1">
    <source>
        <dbReference type="ARBA" id="ARBA00004514"/>
    </source>
</evidence>
<sequence>MTRLRTSSRRQMCGNSITTSTTILISCYLRSRTWPGRRAHQLATQSFVRAAMGAGSGRTEAIMREIASLREQRDELDSRIRFFESQLRIGGGGAAPTTLPPSLSTKLDAMGAHAVSAAGGGLSPDMVRRYSRQLLLPDFGVHGQRRLSRSSVLVVGAGALGSAVALYLAASGVGSLGIADGENVELSNLHGQIMHMETYVGQPKVKSAAAACRAINSSVKVFDHHLKLKAKNALNVVRQYDIVVDATNNLASRYMLSDCCVLLHKPLISGSTIGLEGQLAVCNHNGSPCYRCLFPNPAACQNSSDDGILGVVPGVIGCLQALEVIKVASRVGEPLCGRMLNFDALSSRFKIVNKIRQRSSSCTVCGDHPDLTKDTFMMFGYDSFSQSSNSSKPPAQSLNPLPRNARITCREYKRLLDSGRPHLLLDVRPVHHFQIASIANSVNIPLNELKEKLPRLRDALSEVADVSHGRHRPLYFICQRGDDSQVAVHILRENGFPCASDVIGGLESWAREADPGFPVYW</sequence>
<evidence type="ECO:0000256" key="5">
    <source>
        <dbReference type="ARBA" id="ARBA00022723"/>
    </source>
</evidence>
<gene>
    <name evidence="13" type="ORF">SEVIR_7G200300v2</name>
</gene>
<evidence type="ECO:0000256" key="3">
    <source>
        <dbReference type="ARBA" id="ARBA00022679"/>
    </source>
</evidence>
<protein>
    <recommendedName>
        <fullName evidence="12">Rhodanese domain-containing protein</fullName>
    </recommendedName>
</protein>
<dbReference type="InterPro" id="IPR045886">
    <property type="entry name" value="ThiF/MoeB/HesA"/>
</dbReference>
<feature type="domain" description="Rhodanese" evidence="12">
    <location>
        <begin position="418"/>
        <end position="518"/>
    </location>
</feature>
<organism evidence="13 14">
    <name type="scientific">Setaria viridis</name>
    <name type="common">Green bristlegrass</name>
    <name type="synonym">Setaria italica subsp. viridis</name>
    <dbReference type="NCBI Taxonomy" id="4556"/>
    <lineage>
        <taxon>Eukaryota</taxon>
        <taxon>Viridiplantae</taxon>
        <taxon>Streptophyta</taxon>
        <taxon>Embryophyta</taxon>
        <taxon>Tracheophyta</taxon>
        <taxon>Spermatophyta</taxon>
        <taxon>Magnoliopsida</taxon>
        <taxon>Liliopsida</taxon>
        <taxon>Poales</taxon>
        <taxon>Poaceae</taxon>
        <taxon>PACMAD clade</taxon>
        <taxon>Panicoideae</taxon>
        <taxon>Panicodae</taxon>
        <taxon>Paniceae</taxon>
        <taxon>Cenchrinae</taxon>
        <taxon>Setaria</taxon>
    </lineage>
</organism>
<keyword evidence="7" id="KW-0862">Zinc</keyword>
<dbReference type="Gene3D" id="3.40.50.720">
    <property type="entry name" value="NAD(P)-binding Rossmann-like Domain"/>
    <property type="match status" value="1"/>
</dbReference>
<evidence type="ECO:0000256" key="6">
    <source>
        <dbReference type="ARBA" id="ARBA00022741"/>
    </source>
</evidence>
<dbReference type="GO" id="GO:0046872">
    <property type="term" value="F:metal ion binding"/>
    <property type="evidence" value="ECO:0007669"/>
    <property type="project" value="UniProtKB-KW"/>
</dbReference>
<dbReference type="OMA" id="DCCVLMN"/>
<keyword evidence="11" id="KW-1133">Transmembrane helix</keyword>
<keyword evidence="6" id="KW-0547">Nucleotide-binding</keyword>
<dbReference type="CDD" id="cd00757">
    <property type="entry name" value="ThiF_MoeB_HesA_family"/>
    <property type="match status" value="1"/>
</dbReference>
<dbReference type="GO" id="GO:0005829">
    <property type="term" value="C:cytosol"/>
    <property type="evidence" value="ECO:0007669"/>
    <property type="project" value="UniProtKB-SubCell"/>
</dbReference>
<dbReference type="GO" id="GO:0004792">
    <property type="term" value="F:thiosulfate-cyanide sulfurtransferase activity"/>
    <property type="evidence" value="ECO:0007669"/>
    <property type="project" value="TreeGrafter"/>
</dbReference>
<dbReference type="GO" id="GO:0005524">
    <property type="term" value="F:ATP binding"/>
    <property type="evidence" value="ECO:0007669"/>
    <property type="project" value="UniProtKB-KW"/>
</dbReference>
<dbReference type="PROSITE" id="PS50206">
    <property type="entry name" value="RHODANESE_3"/>
    <property type="match status" value="1"/>
</dbReference>
<keyword evidence="4" id="KW-0819">tRNA processing</keyword>
<evidence type="ECO:0000256" key="4">
    <source>
        <dbReference type="ARBA" id="ARBA00022694"/>
    </source>
</evidence>
<evidence type="ECO:0000256" key="7">
    <source>
        <dbReference type="ARBA" id="ARBA00022833"/>
    </source>
</evidence>
<keyword evidence="9" id="KW-0511">Multifunctional enzyme</keyword>
<keyword evidence="11" id="KW-0812">Transmembrane</keyword>
<evidence type="ECO:0000256" key="9">
    <source>
        <dbReference type="ARBA" id="ARBA00023268"/>
    </source>
</evidence>
<evidence type="ECO:0000256" key="2">
    <source>
        <dbReference type="ARBA" id="ARBA00022490"/>
    </source>
</evidence>
<reference evidence="13" key="1">
    <citation type="submission" date="2019-03" db="EMBL/GenBank/DDBJ databases">
        <title>WGS assembly of Setaria viridis.</title>
        <authorList>
            <person name="Huang P."/>
            <person name="Jenkins J."/>
            <person name="Grimwood J."/>
            <person name="Barry K."/>
            <person name="Healey A."/>
            <person name="Mamidi S."/>
            <person name="Sreedasyam A."/>
            <person name="Shu S."/>
            <person name="Feldman M."/>
            <person name="Wu J."/>
            <person name="Yu Y."/>
            <person name="Chen C."/>
            <person name="Johnson J."/>
            <person name="Rokhsar D."/>
            <person name="Baxter I."/>
            <person name="Schmutz J."/>
            <person name="Brutnell T."/>
            <person name="Kellogg E."/>
        </authorList>
    </citation>
    <scope>NUCLEOTIDE SEQUENCE [LARGE SCALE GENOMIC DNA]</scope>
</reference>
<evidence type="ECO:0000313" key="13">
    <source>
        <dbReference type="EMBL" id="TKW05798.1"/>
    </source>
</evidence>
<dbReference type="SMART" id="SM00450">
    <property type="entry name" value="RHOD"/>
    <property type="match status" value="1"/>
</dbReference>
<dbReference type="InterPro" id="IPR035985">
    <property type="entry name" value="Ubiquitin-activating_enz"/>
</dbReference>
<dbReference type="GO" id="GO:0042292">
    <property type="term" value="F:URM1 activating enzyme activity"/>
    <property type="evidence" value="ECO:0007669"/>
    <property type="project" value="TreeGrafter"/>
</dbReference>
<keyword evidence="3" id="KW-0808">Transferase</keyword>
<evidence type="ECO:0000259" key="12">
    <source>
        <dbReference type="PROSITE" id="PS50206"/>
    </source>
</evidence>
<keyword evidence="10" id="KW-0175">Coiled coil</keyword>
<accession>A0A4U6TS40</accession>
<dbReference type="FunFam" id="3.40.50.720:FF:000033">
    <property type="entry name" value="Adenylyltransferase and sulfurtransferase MOCS3"/>
    <property type="match status" value="1"/>
</dbReference>
<dbReference type="EMBL" id="CM016558">
    <property type="protein sequence ID" value="TKW05798.1"/>
    <property type="molecule type" value="Genomic_DNA"/>
</dbReference>
<keyword evidence="14" id="KW-1185">Reference proteome</keyword>
<dbReference type="PANTHER" id="PTHR10953:SF249">
    <property type="entry name" value="RHODANESE DOMAIN-CONTAINING PROTEIN"/>
    <property type="match status" value="1"/>
</dbReference>
<keyword evidence="11" id="KW-0472">Membrane</keyword>
<dbReference type="Pfam" id="PF00581">
    <property type="entry name" value="Rhodanese"/>
    <property type="match status" value="1"/>
</dbReference>
<evidence type="ECO:0000313" key="14">
    <source>
        <dbReference type="Proteomes" id="UP000298652"/>
    </source>
</evidence>
<keyword evidence="5" id="KW-0479">Metal-binding</keyword>
<dbReference type="Proteomes" id="UP000298652">
    <property type="component" value="Chromosome 7"/>
</dbReference>
<evidence type="ECO:0000256" key="8">
    <source>
        <dbReference type="ARBA" id="ARBA00022840"/>
    </source>
</evidence>
<evidence type="ECO:0000256" key="11">
    <source>
        <dbReference type="SAM" id="Phobius"/>
    </source>
</evidence>
<feature type="coiled-coil region" evidence="10">
    <location>
        <begin position="59"/>
        <end position="86"/>
    </location>
</feature>
<dbReference type="AlphaFoldDB" id="A0A4U6TS40"/>
<dbReference type="FunFam" id="3.40.250.10:FF:000014">
    <property type="entry name" value="Adenylyltransferase and sulfurtransferase MOCS3"/>
    <property type="match status" value="1"/>
</dbReference>
<dbReference type="InterPro" id="IPR001763">
    <property type="entry name" value="Rhodanese-like_dom"/>
</dbReference>
<dbReference type="Pfam" id="PF00899">
    <property type="entry name" value="ThiF"/>
    <property type="match status" value="1"/>
</dbReference>
<dbReference type="InterPro" id="IPR000594">
    <property type="entry name" value="ThiF_NAD_FAD-bd"/>
</dbReference>
<dbReference type="SUPFAM" id="SSF69572">
    <property type="entry name" value="Activating enzymes of the ubiquitin-like proteins"/>
    <property type="match status" value="1"/>
</dbReference>
<dbReference type="Gramene" id="TKW05798">
    <property type="protein sequence ID" value="TKW05798"/>
    <property type="gene ID" value="SEVIR_7G200300v2"/>
</dbReference>
<evidence type="ECO:0000256" key="10">
    <source>
        <dbReference type="SAM" id="Coils"/>
    </source>
</evidence>